<dbReference type="Proteomes" id="UP001493487">
    <property type="component" value="Unassembled WGS sequence"/>
</dbReference>
<dbReference type="PANTHER" id="PTHR42852:SF1">
    <property type="entry name" value="THIOREDOXIN-LIKE PROTEIN YNEN"/>
    <property type="match status" value="1"/>
</dbReference>
<evidence type="ECO:0000313" key="4">
    <source>
        <dbReference type="Proteomes" id="UP001493487"/>
    </source>
</evidence>
<name>A0ABV1KQW2_9BACL</name>
<keyword evidence="4" id="KW-1185">Reference proteome</keyword>
<evidence type="ECO:0000259" key="2">
    <source>
        <dbReference type="PROSITE" id="PS51352"/>
    </source>
</evidence>
<dbReference type="SUPFAM" id="SSF52833">
    <property type="entry name" value="Thioredoxin-like"/>
    <property type="match status" value="1"/>
</dbReference>
<comment type="caution">
    <text evidence="3">The sequence shown here is derived from an EMBL/GenBank/DDBJ whole genome shotgun (WGS) entry which is preliminary data.</text>
</comment>
<accession>A0ABV1KQW2</accession>
<dbReference type="InterPro" id="IPR036249">
    <property type="entry name" value="Thioredoxin-like_sf"/>
</dbReference>
<dbReference type="InterPro" id="IPR050553">
    <property type="entry name" value="Thioredoxin_ResA/DsbE_sf"/>
</dbReference>
<keyword evidence="1" id="KW-1015">Disulfide bond</keyword>
<dbReference type="PROSITE" id="PS51352">
    <property type="entry name" value="THIOREDOXIN_2"/>
    <property type="match status" value="1"/>
</dbReference>
<evidence type="ECO:0000256" key="1">
    <source>
        <dbReference type="ARBA" id="ARBA00023157"/>
    </source>
</evidence>
<dbReference type="CDD" id="cd02966">
    <property type="entry name" value="TlpA_like_family"/>
    <property type="match status" value="1"/>
</dbReference>
<dbReference type="EMBL" id="JASKHM010000002">
    <property type="protein sequence ID" value="MEQ4481867.1"/>
    <property type="molecule type" value="Genomic_DNA"/>
</dbReference>
<feature type="domain" description="Thioredoxin" evidence="2">
    <location>
        <begin position="51"/>
        <end position="191"/>
    </location>
</feature>
<organism evidence="3 4">
    <name type="scientific">Cohnella silvisoli</name>
    <dbReference type="NCBI Taxonomy" id="2873699"/>
    <lineage>
        <taxon>Bacteria</taxon>
        <taxon>Bacillati</taxon>
        <taxon>Bacillota</taxon>
        <taxon>Bacilli</taxon>
        <taxon>Bacillales</taxon>
        <taxon>Paenibacillaceae</taxon>
        <taxon>Cohnella</taxon>
    </lineage>
</organism>
<dbReference type="RefSeq" id="WP_232189367.1">
    <property type="nucleotide sequence ID" value="NZ_JAIOAP010000019.1"/>
</dbReference>
<evidence type="ECO:0000313" key="3">
    <source>
        <dbReference type="EMBL" id="MEQ4481867.1"/>
    </source>
</evidence>
<proteinExistence type="predicted"/>
<dbReference type="InterPro" id="IPR013766">
    <property type="entry name" value="Thioredoxin_domain"/>
</dbReference>
<reference evidence="3 4" key="1">
    <citation type="journal article" date="2023" name="Genome Announc.">
        <title>Pan-Genome Analyses of the Genus Cohnella and Proposal of the Novel Species Cohnella silvisoli sp. nov., Isolated from Forest Soil.</title>
        <authorList>
            <person name="Wang C."/>
            <person name="Mao L."/>
            <person name="Bao G."/>
            <person name="Zhu H."/>
        </authorList>
    </citation>
    <scope>NUCLEOTIDE SEQUENCE [LARGE SCALE GENOMIC DNA]</scope>
    <source>
        <strain evidence="3 4">NL03-T5-1</strain>
    </source>
</reference>
<dbReference type="Pfam" id="PF00578">
    <property type="entry name" value="AhpC-TSA"/>
    <property type="match status" value="1"/>
</dbReference>
<dbReference type="PROSITE" id="PS00194">
    <property type="entry name" value="THIOREDOXIN_1"/>
    <property type="match status" value="1"/>
</dbReference>
<gene>
    <name evidence="3" type="ORF">QJS35_05595</name>
</gene>
<dbReference type="Gene3D" id="3.40.30.10">
    <property type="entry name" value="Glutaredoxin"/>
    <property type="match status" value="1"/>
</dbReference>
<dbReference type="InterPro" id="IPR000866">
    <property type="entry name" value="AhpC/TSA"/>
</dbReference>
<dbReference type="InterPro" id="IPR017937">
    <property type="entry name" value="Thioredoxin_CS"/>
</dbReference>
<dbReference type="PANTHER" id="PTHR42852">
    <property type="entry name" value="THIOL:DISULFIDE INTERCHANGE PROTEIN DSBE"/>
    <property type="match status" value="1"/>
</dbReference>
<protein>
    <submittedName>
        <fullName evidence="3">TlpA disulfide reductase family protein</fullName>
    </submittedName>
</protein>
<sequence length="192" mass="21506">MKRNLIIVGLVLVAIAAVWIWDSPAKEPAGQLAESSVGGAVDGNIPKDPAPKDNHYAPSFSLASLDGTSSFKVGGKRDKVLIVNFWAAWCAPCELEAPDLKDIYEKHKDKLDLYAVNATKYDKLREAHDFVKEQKFVFPVLTDAKGDVGDLYKVFSYPISFIIDRNGVIRHRIEGVIEREQWEIYLQEVIDS</sequence>